<evidence type="ECO:0000313" key="1">
    <source>
        <dbReference type="EMBL" id="MDT7830504.1"/>
    </source>
</evidence>
<keyword evidence="2" id="KW-1185">Reference proteome</keyword>
<dbReference type="EMBL" id="JAVTTP010000002">
    <property type="protein sequence ID" value="MDT7830504.1"/>
    <property type="molecule type" value="Genomic_DNA"/>
</dbReference>
<comment type="caution">
    <text evidence="1">The sequence shown here is derived from an EMBL/GenBank/DDBJ whole genome shotgun (WGS) entry which is preliminary data.</text>
</comment>
<dbReference type="RefSeq" id="WP_314016903.1">
    <property type="nucleotide sequence ID" value="NZ_JAVTTP010000002.1"/>
</dbReference>
<sequence>MERKFVKWQDSWGSWHLDALSDAYMQCGHLLHFLVGVDQDARP</sequence>
<name>A0ABU3L9T6_9FLAO</name>
<dbReference type="Proteomes" id="UP001250656">
    <property type="component" value="Unassembled WGS sequence"/>
</dbReference>
<accession>A0ABU3L9T6</accession>
<gene>
    <name evidence="1" type="ORF">RQM65_17680</name>
</gene>
<reference evidence="1 2" key="1">
    <citation type="submission" date="2023-09" db="EMBL/GenBank/DDBJ databases">
        <title>Novel taxa isolated from Blanes Bay.</title>
        <authorList>
            <person name="Rey-Velasco X."/>
            <person name="Lucena T."/>
        </authorList>
    </citation>
    <scope>NUCLEOTIDE SEQUENCE [LARGE SCALE GENOMIC DNA]</scope>
    <source>
        <strain evidence="1 2">S334</strain>
    </source>
</reference>
<protein>
    <submittedName>
        <fullName evidence="1">Uncharacterized protein</fullName>
    </submittedName>
</protein>
<organism evidence="1 2">
    <name type="scientific">Pricia mediterranea</name>
    <dbReference type="NCBI Taxonomy" id="3076079"/>
    <lineage>
        <taxon>Bacteria</taxon>
        <taxon>Pseudomonadati</taxon>
        <taxon>Bacteroidota</taxon>
        <taxon>Flavobacteriia</taxon>
        <taxon>Flavobacteriales</taxon>
        <taxon>Flavobacteriaceae</taxon>
        <taxon>Pricia</taxon>
    </lineage>
</organism>
<evidence type="ECO:0000313" key="2">
    <source>
        <dbReference type="Proteomes" id="UP001250656"/>
    </source>
</evidence>
<proteinExistence type="predicted"/>